<dbReference type="InterPro" id="IPR016039">
    <property type="entry name" value="Thiolase-like"/>
</dbReference>
<dbReference type="Gene3D" id="3.30.559.30">
    <property type="entry name" value="Nonribosomal peptide synthetase, condensation domain"/>
    <property type="match status" value="1"/>
</dbReference>
<name>M2WSG0_9PSEU</name>
<dbReference type="CDD" id="cd00833">
    <property type="entry name" value="PKS"/>
    <property type="match status" value="1"/>
</dbReference>
<proteinExistence type="predicted"/>
<dbReference type="SUPFAM" id="SSF52777">
    <property type="entry name" value="CoA-dependent acyltransferases"/>
    <property type="match status" value="2"/>
</dbReference>
<dbReference type="SUPFAM" id="SSF47336">
    <property type="entry name" value="ACP-like"/>
    <property type="match status" value="1"/>
</dbReference>
<dbReference type="Gene3D" id="1.10.1200.10">
    <property type="entry name" value="ACP-like"/>
    <property type="match status" value="1"/>
</dbReference>
<dbReference type="InterPro" id="IPR006162">
    <property type="entry name" value="Ppantetheine_attach_site"/>
</dbReference>
<keyword evidence="2" id="KW-0596">Phosphopantetheine</keyword>
<dbReference type="Pfam" id="PF02801">
    <property type="entry name" value="Ketoacyl-synt_C"/>
    <property type="match status" value="1"/>
</dbReference>
<dbReference type="PROSITE" id="PS50075">
    <property type="entry name" value="CARRIER"/>
    <property type="match status" value="1"/>
</dbReference>
<keyword evidence="4" id="KW-0808">Transferase</keyword>
<dbReference type="InterPro" id="IPR009081">
    <property type="entry name" value="PP-bd_ACP"/>
</dbReference>
<dbReference type="InterPro" id="IPR014031">
    <property type="entry name" value="Ketoacyl_synth_C"/>
</dbReference>
<dbReference type="GO" id="GO:0006633">
    <property type="term" value="P:fatty acid biosynthetic process"/>
    <property type="evidence" value="ECO:0007669"/>
    <property type="project" value="TreeGrafter"/>
</dbReference>
<dbReference type="InterPro" id="IPR032821">
    <property type="entry name" value="PKS_assoc"/>
</dbReference>
<dbReference type="PATRIC" id="fig|1284240.4.peg.7333"/>
<evidence type="ECO:0000256" key="5">
    <source>
        <dbReference type="SAM" id="MobiDB-lite"/>
    </source>
</evidence>
<dbReference type="PANTHER" id="PTHR43775">
    <property type="entry name" value="FATTY ACID SYNTHASE"/>
    <property type="match status" value="1"/>
</dbReference>
<dbReference type="Pfam" id="PF00668">
    <property type="entry name" value="Condensation"/>
    <property type="match status" value="1"/>
</dbReference>
<comment type="cofactor">
    <cofactor evidence="1">
        <name>pantetheine 4'-phosphate</name>
        <dbReference type="ChEBI" id="CHEBI:47942"/>
    </cofactor>
</comment>
<evidence type="ECO:0000259" key="7">
    <source>
        <dbReference type="PROSITE" id="PS52004"/>
    </source>
</evidence>
<dbReference type="PROSITE" id="PS52004">
    <property type="entry name" value="KS3_2"/>
    <property type="match status" value="1"/>
</dbReference>
<dbReference type="PROSITE" id="PS00012">
    <property type="entry name" value="PHOSPHOPANTETHEINE"/>
    <property type="match status" value="1"/>
</dbReference>
<dbReference type="Gene3D" id="1.10.1240.100">
    <property type="match status" value="1"/>
</dbReference>
<dbReference type="InterPro" id="IPR020841">
    <property type="entry name" value="PKS_Beta-ketoAc_synthase_dom"/>
</dbReference>
<protein>
    <submittedName>
        <fullName evidence="8">Polyketide synthase</fullName>
    </submittedName>
</protein>
<dbReference type="GO" id="GO:0071770">
    <property type="term" value="P:DIM/DIP cell wall layer assembly"/>
    <property type="evidence" value="ECO:0007669"/>
    <property type="project" value="TreeGrafter"/>
</dbReference>
<dbReference type="Gene3D" id="3.30.559.10">
    <property type="entry name" value="Chloramphenicol acetyltransferase-like domain"/>
    <property type="match status" value="1"/>
</dbReference>
<dbReference type="InterPro" id="IPR014030">
    <property type="entry name" value="Ketoacyl_synth_N"/>
</dbReference>
<gene>
    <name evidence="8" type="ORF">H074_35914</name>
</gene>
<dbReference type="InterPro" id="IPR023213">
    <property type="entry name" value="CAT-like_dom_sf"/>
</dbReference>
<dbReference type="InterPro" id="IPR050091">
    <property type="entry name" value="PKS_NRPS_Biosynth_Enz"/>
</dbReference>
<keyword evidence="3" id="KW-0597">Phosphoprotein</keyword>
<sequence length="1161" mass="123752">MLSADYGGPRASLFDLLSRGDQRTALAETGSLHAYLAGRIAFHLDLRGTAEVIDTACSSFLVALHEARWKLARGECDAALVGGYELALGDSAQRSTDVDGLGLLSSVGRCLPFDAEADGFTPGEGGGFVLVKRLADALRDGDCVRAVIRGSATNQDASRTTGLTAPSPSAQTEVISAAWREAGVSAASIGYIEAHGTGTKIGDPLEIQGLAGAMATAHDPASVPWVSSVKANFGHLGGLAGFAGLMRVLAQFRDGEIFPTAGFRQPNPLLALDGVPLRIADRVVAWPAGEHSRFAAISSFGLSGTNAHMVFEEGPVTARPAREVAGEYTVLLSAQDTTGLARQVERLRGLVARDAAGFDLAAAAEVLAADREHFPYRLGWVVRNAEELAGRLSTAEPATHPTRVTTPVVVALGDLTDMPLVRLRQLAASYRGFARVLAEAAEHLPEGRWSPAQRALLGMLGSLAVLADAGIEPALLLTHGLGGAAARVPHSETVGMALDAVAESAALVEPPDAAALSSVLPSDCTVVDLTPGTALSDLLPAAIPFAEALCRLHLQGRTLNWQAVIGRPRQRIELPVAPLSEEHCWPLIAHPQKESVEPEAPQPLLGSIDDIVLEMACDVLGEPGLALTDEFLGIGGNSLNGTQLIALINERFDVDLDVLDLFELPDLQAFANAVAAAAPEFSPAKTDTRSASECPLSEQQMAVLAAMGSSQEPRAWNRPAALLLDGDTDPDALAELLTCLVRKHSMLRASLRDTPDGPRQVIAPPETAKAELESAELVIAGETELDRRRELLDQVNRMAAVPVSPYADPPVRYQLIDAYFPDRTRQILLVVFHRLFVDEWGWHKVFEELIEGPAATPAPQRQYFDYVHAQRQLLSDGAESLTAFWTGYLAGSRYTPLPADASYESGQPPVVSASTDLQLTIPAGTADALREFARRERGTLHMVMLAAWVAFLWDISKEPEVTVAVMAAGRAPEDESLVGNFANTLVLRAGVRSDESFSELLAVVREMTLLTFSHQHLPADRIGRIVKRGVKPLASTMFTFSGTPVGPASRLGDDGPGVELLELTPVSSSSPLSLTVLVHSQEVHLNLQFSEELFTRETVQAWLKNYSALLRRVALLGHGIAVSDLVNSGIAERVLIAPRADSDQATRDSQGAGAHLSPRHR</sequence>
<evidence type="ECO:0000256" key="2">
    <source>
        <dbReference type="ARBA" id="ARBA00022450"/>
    </source>
</evidence>
<evidence type="ECO:0000256" key="4">
    <source>
        <dbReference type="ARBA" id="ARBA00022679"/>
    </source>
</evidence>
<dbReference type="InterPro" id="IPR036736">
    <property type="entry name" value="ACP-like_sf"/>
</dbReference>
<dbReference type="EMBL" id="AOHO01000078">
    <property type="protein sequence ID" value="EME51686.1"/>
    <property type="molecule type" value="Genomic_DNA"/>
</dbReference>
<evidence type="ECO:0000256" key="1">
    <source>
        <dbReference type="ARBA" id="ARBA00001957"/>
    </source>
</evidence>
<dbReference type="SMART" id="SM00825">
    <property type="entry name" value="PKS_KS"/>
    <property type="match status" value="1"/>
</dbReference>
<feature type="domain" description="Carrier" evidence="6">
    <location>
        <begin position="603"/>
        <end position="678"/>
    </location>
</feature>
<feature type="domain" description="Ketosynthase family 3 (KS3)" evidence="7">
    <location>
        <begin position="1"/>
        <end position="313"/>
    </location>
</feature>
<dbReference type="SUPFAM" id="SSF53901">
    <property type="entry name" value="Thiolase-like"/>
    <property type="match status" value="2"/>
</dbReference>
<evidence type="ECO:0000256" key="3">
    <source>
        <dbReference type="ARBA" id="ARBA00022553"/>
    </source>
</evidence>
<feature type="region of interest" description="Disordered" evidence="5">
    <location>
        <begin position="1141"/>
        <end position="1161"/>
    </location>
</feature>
<dbReference type="GO" id="GO:0005886">
    <property type="term" value="C:plasma membrane"/>
    <property type="evidence" value="ECO:0007669"/>
    <property type="project" value="TreeGrafter"/>
</dbReference>
<accession>M2WSG0</accession>
<dbReference type="AlphaFoldDB" id="M2WSG0"/>
<dbReference type="PANTHER" id="PTHR43775:SF37">
    <property type="entry name" value="SI:DKEY-61P9.11"/>
    <property type="match status" value="1"/>
</dbReference>
<evidence type="ECO:0000313" key="9">
    <source>
        <dbReference type="Proteomes" id="UP000054226"/>
    </source>
</evidence>
<dbReference type="Pfam" id="PF00550">
    <property type="entry name" value="PP-binding"/>
    <property type="match status" value="1"/>
</dbReference>
<dbReference type="GO" id="GO:0004312">
    <property type="term" value="F:fatty acid synthase activity"/>
    <property type="evidence" value="ECO:0007669"/>
    <property type="project" value="TreeGrafter"/>
</dbReference>
<comment type="caution">
    <text evidence="8">The sequence shown here is derived from an EMBL/GenBank/DDBJ whole genome shotgun (WGS) entry which is preliminary data.</text>
</comment>
<evidence type="ECO:0000259" key="6">
    <source>
        <dbReference type="PROSITE" id="PS50075"/>
    </source>
</evidence>
<keyword evidence="9" id="KW-1185">Reference proteome</keyword>
<dbReference type="Pfam" id="PF00109">
    <property type="entry name" value="ketoacyl-synt"/>
    <property type="match status" value="1"/>
</dbReference>
<dbReference type="Gene3D" id="3.40.47.10">
    <property type="match status" value="1"/>
</dbReference>
<organism evidence="8 9">
    <name type="scientific">Amycolatopsis decaplanina DSM 44594</name>
    <dbReference type="NCBI Taxonomy" id="1284240"/>
    <lineage>
        <taxon>Bacteria</taxon>
        <taxon>Bacillati</taxon>
        <taxon>Actinomycetota</taxon>
        <taxon>Actinomycetes</taxon>
        <taxon>Pseudonocardiales</taxon>
        <taxon>Pseudonocardiaceae</taxon>
        <taxon>Amycolatopsis</taxon>
    </lineage>
</organism>
<dbReference type="GO" id="GO:0005737">
    <property type="term" value="C:cytoplasm"/>
    <property type="evidence" value="ECO:0007669"/>
    <property type="project" value="TreeGrafter"/>
</dbReference>
<dbReference type="InterPro" id="IPR001242">
    <property type="entry name" value="Condensation_dom"/>
</dbReference>
<dbReference type="Pfam" id="PF16197">
    <property type="entry name" value="KAsynt_C_assoc"/>
    <property type="match status" value="1"/>
</dbReference>
<reference evidence="8 9" key="1">
    <citation type="journal article" date="2013" name="Genome Announc.">
        <title>Draft Genome Sequence of Amycolatopsis decaplanina Strain DSM 44594T.</title>
        <authorList>
            <person name="Kaur N."/>
            <person name="Kumar S."/>
            <person name="Bala M."/>
            <person name="Raghava G.P."/>
            <person name="Mayilraj S."/>
        </authorList>
    </citation>
    <scope>NUCLEOTIDE SEQUENCE [LARGE SCALE GENOMIC DNA]</scope>
    <source>
        <strain evidence="8 9">DSM 44594</strain>
    </source>
</reference>
<evidence type="ECO:0000313" key="8">
    <source>
        <dbReference type="EMBL" id="EME51686.1"/>
    </source>
</evidence>
<dbReference type="Proteomes" id="UP000054226">
    <property type="component" value="Unassembled WGS sequence"/>
</dbReference>